<feature type="domain" description="NlpC/P60" evidence="6">
    <location>
        <begin position="269"/>
        <end position="383"/>
    </location>
</feature>
<dbReference type="STRING" id="1050174.CEPID_08475"/>
<dbReference type="EMBL" id="CP011541">
    <property type="protein sequence ID" value="AKK03545.1"/>
    <property type="molecule type" value="Genomic_DNA"/>
</dbReference>
<dbReference type="PANTHER" id="PTHR47359">
    <property type="entry name" value="PEPTIDOGLYCAN DL-ENDOPEPTIDASE CWLO"/>
    <property type="match status" value="1"/>
</dbReference>
<name>A0A0G3GSJ1_9CORY</name>
<evidence type="ECO:0000256" key="4">
    <source>
        <dbReference type="ARBA" id="ARBA00022807"/>
    </source>
</evidence>
<dbReference type="Pfam" id="PF00877">
    <property type="entry name" value="NLPC_P60"/>
    <property type="match status" value="1"/>
</dbReference>
<keyword evidence="2" id="KW-0645">Protease</keyword>
<reference evidence="7 8" key="1">
    <citation type="submission" date="2015-05" db="EMBL/GenBank/DDBJ databases">
        <title>Complete genome sequence of Corynebacterium epidermidicanis DSM 45586, isolated from the skin of a dog suffering from pruritus.</title>
        <authorList>
            <person name="Ruckert C."/>
            <person name="Albersmeier A."/>
            <person name="Winkler A."/>
            <person name="Tauch A."/>
        </authorList>
    </citation>
    <scope>NUCLEOTIDE SEQUENCE [LARGE SCALE GENOMIC DNA]</scope>
    <source>
        <strain evidence="7 8">DSM 45586</strain>
    </source>
</reference>
<dbReference type="Proteomes" id="UP000035368">
    <property type="component" value="Chromosome"/>
</dbReference>
<protein>
    <submittedName>
        <fullName evidence="7">NlpC/P60 family protein</fullName>
    </submittedName>
</protein>
<dbReference type="Gene3D" id="3.90.1720.10">
    <property type="entry name" value="endopeptidase domain like (from Nostoc punctiforme)"/>
    <property type="match status" value="1"/>
</dbReference>
<dbReference type="Gene3D" id="6.10.250.3150">
    <property type="match status" value="1"/>
</dbReference>
<dbReference type="PROSITE" id="PS51935">
    <property type="entry name" value="NLPC_P60"/>
    <property type="match status" value="1"/>
</dbReference>
<evidence type="ECO:0000256" key="2">
    <source>
        <dbReference type="ARBA" id="ARBA00022670"/>
    </source>
</evidence>
<keyword evidence="8" id="KW-1185">Reference proteome</keyword>
<keyword evidence="5" id="KW-0175">Coiled coil</keyword>
<evidence type="ECO:0000256" key="3">
    <source>
        <dbReference type="ARBA" id="ARBA00022801"/>
    </source>
</evidence>
<dbReference type="InterPro" id="IPR038765">
    <property type="entry name" value="Papain-like_cys_pep_sf"/>
</dbReference>
<sequence length="383" mass="41017">MAEVQHQGGTTVATYIRLLLPRKTFVNSRNLTTRALGLALACAVLSSPCAVADPVSAPAVSATPAPNLDSITSVPELMTALEQASKKASAKNEEFKQTQQDIQAKEKEVASAKESVAKAKSEIDSARAAESLARADVEKLAQSRYRGVNVDPLTAVINADGPQNAIDRSAYMTAYARKAKEALARQEEATRDAGEAHSKAARLEAKLNYQMADLQYKRSVQEKQESELKDRIEKIQKRVDGLNKEERAAWEAKNNPVAGYSLAGVNGSNPEGMKALEAAMTKLGSPYGWGATGPNVFDCSGLVVWSYAQQGKTLPRTSQAQMAGGIPVSRADLQPGDVVGYYPGATHVGIYAGNGKLVHASDYGIPVQVVDVDSMPFYGARRY</sequence>
<dbReference type="PATRIC" id="fig|1050174.4.peg.1707"/>
<evidence type="ECO:0000256" key="5">
    <source>
        <dbReference type="SAM" id="Coils"/>
    </source>
</evidence>
<proteinExistence type="inferred from homology"/>
<evidence type="ECO:0000256" key="1">
    <source>
        <dbReference type="ARBA" id="ARBA00007074"/>
    </source>
</evidence>
<keyword evidence="4" id="KW-0788">Thiol protease</keyword>
<organism evidence="7 8">
    <name type="scientific">Corynebacterium epidermidicanis</name>
    <dbReference type="NCBI Taxonomy" id="1050174"/>
    <lineage>
        <taxon>Bacteria</taxon>
        <taxon>Bacillati</taxon>
        <taxon>Actinomycetota</taxon>
        <taxon>Actinomycetes</taxon>
        <taxon>Mycobacteriales</taxon>
        <taxon>Corynebacteriaceae</taxon>
        <taxon>Corynebacterium</taxon>
    </lineage>
</organism>
<dbReference type="InterPro" id="IPR000064">
    <property type="entry name" value="NLP_P60_dom"/>
</dbReference>
<dbReference type="GO" id="GO:0006508">
    <property type="term" value="P:proteolysis"/>
    <property type="evidence" value="ECO:0007669"/>
    <property type="project" value="UniProtKB-KW"/>
</dbReference>
<dbReference type="AlphaFoldDB" id="A0A0G3GSJ1"/>
<dbReference type="KEGG" id="cei:CEPID_08475"/>
<evidence type="ECO:0000313" key="7">
    <source>
        <dbReference type="EMBL" id="AKK03545.1"/>
    </source>
</evidence>
<dbReference type="SUPFAM" id="SSF54001">
    <property type="entry name" value="Cysteine proteinases"/>
    <property type="match status" value="1"/>
</dbReference>
<feature type="coiled-coil region" evidence="5">
    <location>
        <begin position="218"/>
        <end position="245"/>
    </location>
</feature>
<dbReference type="InterPro" id="IPR051794">
    <property type="entry name" value="PG_Endopeptidase_C40"/>
</dbReference>
<accession>A0A0G3GSJ1</accession>
<keyword evidence="3" id="KW-0378">Hydrolase</keyword>
<dbReference type="PANTHER" id="PTHR47359:SF3">
    <property type="entry name" value="NLP_P60 DOMAIN-CONTAINING PROTEIN-RELATED"/>
    <property type="match status" value="1"/>
</dbReference>
<evidence type="ECO:0000259" key="6">
    <source>
        <dbReference type="PROSITE" id="PS51935"/>
    </source>
</evidence>
<evidence type="ECO:0000313" key="8">
    <source>
        <dbReference type="Proteomes" id="UP000035368"/>
    </source>
</evidence>
<gene>
    <name evidence="7" type="ORF">CEPID_08475</name>
</gene>
<comment type="similarity">
    <text evidence="1">Belongs to the peptidase C40 family.</text>
</comment>
<dbReference type="GO" id="GO:0008234">
    <property type="term" value="F:cysteine-type peptidase activity"/>
    <property type="evidence" value="ECO:0007669"/>
    <property type="project" value="UniProtKB-KW"/>
</dbReference>
<feature type="coiled-coil region" evidence="5">
    <location>
        <begin position="78"/>
        <end position="129"/>
    </location>
</feature>